<name>A0A060T484_BLAAD</name>
<sequence>MDLEQVEARRGYEILINFAAHVNAPPLEGRLFNIDPVSGTVVVFDDDTLRVVPGSSVASIQVYEGQDGAQAAEFIKRAEQRLDLRLTDLLDSN</sequence>
<organism evidence="1">
    <name type="scientific">Blastobotrys adeninivorans</name>
    <name type="common">Yeast</name>
    <name type="synonym">Arxula adeninivorans</name>
    <dbReference type="NCBI Taxonomy" id="409370"/>
    <lineage>
        <taxon>Eukaryota</taxon>
        <taxon>Fungi</taxon>
        <taxon>Dikarya</taxon>
        <taxon>Ascomycota</taxon>
        <taxon>Saccharomycotina</taxon>
        <taxon>Dipodascomycetes</taxon>
        <taxon>Dipodascales</taxon>
        <taxon>Trichomonascaceae</taxon>
        <taxon>Blastobotrys</taxon>
    </lineage>
</organism>
<gene>
    <name evidence="1" type="ORF">GNLVRS02_ARAD1B01166g</name>
</gene>
<dbReference type="AlphaFoldDB" id="A0A060T484"/>
<accession>A0A060T484</accession>
<reference evidence="1" key="2">
    <citation type="submission" date="2014-06" db="EMBL/GenBank/DDBJ databases">
        <title>The complete genome of Blastobotrys (Arxula) adeninivorans LS3 - a yeast of biotechnological interest.</title>
        <authorList>
            <person name="Kunze G."/>
            <person name="Gaillardin C."/>
            <person name="Czernicka M."/>
            <person name="Durrens P."/>
            <person name="Martin T."/>
            <person name="Boer E."/>
            <person name="Gabaldon T."/>
            <person name="Cruz J."/>
            <person name="Talla E."/>
            <person name="Marck C."/>
            <person name="Goffeau A."/>
            <person name="Barbe V."/>
            <person name="Baret P."/>
            <person name="Baronian K."/>
            <person name="Beier S."/>
            <person name="Bleykasten C."/>
            <person name="Bode R."/>
            <person name="Casaregola S."/>
            <person name="Despons L."/>
            <person name="Fairhead C."/>
            <person name="Giersberg M."/>
            <person name="Gierski P."/>
            <person name="Hahnel U."/>
            <person name="Hartmann A."/>
            <person name="Jankowska D."/>
            <person name="Jubin C."/>
            <person name="Jung P."/>
            <person name="Lafontaine I."/>
            <person name="Leh-Louis V."/>
            <person name="Lemaire M."/>
            <person name="Marcet-Houben M."/>
            <person name="Mascher M."/>
            <person name="Morel G."/>
            <person name="Richard G.-F."/>
            <person name="Riechen J."/>
            <person name="Sacerdot C."/>
            <person name="Sarkar A."/>
            <person name="Savel G."/>
            <person name="Schacherer J."/>
            <person name="Sherman D."/>
            <person name="Straub M.-L."/>
            <person name="Stein N."/>
            <person name="Thierry A."/>
            <person name="Trautwein-Schult A."/>
            <person name="Westhof E."/>
            <person name="Worch S."/>
            <person name="Dujon B."/>
            <person name="Souciet J.-L."/>
            <person name="Wincker P."/>
            <person name="Scholz U."/>
            <person name="Neuveglise N."/>
        </authorList>
    </citation>
    <scope>NUCLEOTIDE SEQUENCE</scope>
    <source>
        <strain evidence="1">LS3</strain>
    </source>
</reference>
<reference evidence="1" key="1">
    <citation type="submission" date="2014-02" db="EMBL/GenBank/DDBJ databases">
        <authorList>
            <person name="Genoscope - CEA"/>
        </authorList>
    </citation>
    <scope>NUCLEOTIDE SEQUENCE</scope>
    <source>
        <strain evidence="1">LS3</strain>
    </source>
</reference>
<proteinExistence type="predicted"/>
<evidence type="ECO:0000313" key="1">
    <source>
        <dbReference type="EMBL" id="CDP35935.1"/>
    </source>
</evidence>
<dbReference type="EMBL" id="HG937692">
    <property type="protein sequence ID" value="CDP35935.1"/>
    <property type="molecule type" value="Genomic_DNA"/>
</dbReference>
<dbReference type="Gene3D" id="2.30.30.100">
    <property type="match status" value="1"/>
</dbReference>
<protein>
    <submittedName>
        <fullName evidence="1">ARAD1B01166p</fullName>
    </submittedName>
</protein>